<reference evidence="1" key="1">
    <citation type="submission" date="2023-02" db="EMBL/GenBank/DDBJ databases">
        <title>Genome of toxic invasive species Heracleum sosnowskyi carries increased number of genes despite the absence of recent whole-genome duplications.</title>
        <authorList>
            <person name="Schelkunov M."/>
            <person name="Shtratnikova V."/>
            <person name="Makarenko M."/>
            <person name="Klepikova A."/>
            <person name="Omelchenko D."/>
            <person name="Novikova G."/>
            <person name="Obukhova E."/>
            <person name="Bogdanov V."/>
            <person name="Penin A."/>
            <person name="Logacheva M."/>
        </authorList>
    </citation>
    <scope>NUCLEOTIDE SEQUENCE</scope>
    <source>
        <strain evidence="1">Hsosn_3</strain>
        <tissue evidence="1">Leaf</tissue>
    </source>
</reference>
<dbReference type="EMBL" id="JAUIZM010000009">
    <property type="protein sequence ID" value="KAK1365256.1"/>
    <property type="molecule type" value="Genomic_DNA"/>
</dbReference>
<evidence type="ECO:0000313" key="1">
    <source>
        <dbReference type="EMBL" id="KAK1365256.1"/>
    </source>
</evidence>
<organism evidence="1 2">
    <name type="scientific">Heracleum sosnowskyi</name>
    <dbReference type="NCBI Taxonomy" id="360622"/>
    <lineage>
        <taxon>Eukaryota</taxon>
        <taxon>Viridiplantae</taxon>
        <taxon>Streptophyta</taxon>
        <taxon>Embryophyta</taxon>
        <taxon>Tracheophyta</taxon>
        <taxon>Spermatophyta</taxon>
        <taxon>Magnoliopsida</taxon>
        <taxon>eudicotyledons</taxon>
        <taxon>Gunneridae</taxon>
        <taxon>Pentapetalae</taxon>
        <taxon>asterids</taxon>
        <taxon>campanulids</taxon>
        <taxon>Apiales</taxon>
        <taxon>Apiaceae</taxon>
        <taxon>Apioideae</taxon>
        <taxon>apioid superclade</taxon>
        <taxon>Tordylieae</taxon>
        <taxon>Tordyliinae</taxon>
        <taxon>Heracleum</taxon>
    </lineage>
</organism>
<accession>A0AAD8HDV3</accession>
<evidence type="ECO:0008006" key="3">
    <source>
        <dbReference type="Google" id="ProtNLM"/>
    </source>
</evidence>
<protein>
    <recommendedName>
        <fullName evidence="3">RNA-directed DNA polymerase (Reverse transcriptase)</fullName>
    </recommendedName>
</protein>
<name>A0AAD8HDV3_9APIA</name>
<dbReference type="Proteomes" id="UP001237642">
    <property type="component" value="Unassembled WGS sequence"/>
</dbReference>
<evidence type="ECO:0000313" key="2">
    <source>
        <dbReference type="Proteomes" id="UP001237642"/>
    </source>
</evidence>
<reference evidence="1" key="2">
    <citation type="submission" date="2023-05" db="EMBL/GenBank/DDBJ databases">
        <authorList>
            <person name="Schelkunov M.I."/>
        </authorList>
    </citation>
    <scope>NUCLEOTIDE SEQUENCE</scope>
    <source>
        <strain evidence="1">Hsosn_3</strain>
        <tissue evidence="1">Leaf</tissue>
    </source>
</reference>
<dbReference type="AlphaFoldDB" id="A0AAD8HDV3"/>
<proteinExistence type="predicted"/>
<keyword evidence="2" id="KW-1185">Reference proteome</keyword>
<gene>
    <name evidence="1" type="ORF">POM88_040817</name>
</gene>
<sequence length="160" mass="18087">MNGNFFHRISELEEKVAKLEEDNGPRNELAILKMSLEELCLTRDSMLKQKARVDWLKEGDINTKKFHQVIQKRRARNSIKKLICLISQKNSRLEADFLERPVVIEEVELALNQSGLDKAPGPDGLNAGEIPSGMNSSFISLIPKLEFPLGMGDFRPISLV</sequence>
<comment type="caution">
    <text evidence="1">The sequence shown here is derived from an EMBL/GenBank/DDBJ whole genome shotgun (WGS) entry which is preliminary data.</text>
</comment>